<protein>
    <submittedName>
        <fullName evidence="2">HdeD family acid-resistance protein</fullName>
    </submittedName>
</protein>
<dbReference type="PANTHER" id="PTHR34989:SF1">
    <property type="entry name" value="PROTEIN HDED"/>
    <property type="match status" value="1"/>
</dbReference>
<name>A0A5C4XQM6_9HYPH</name>
<dbReference type="InterPro" id="IPR052712">
    <property type="entry name" value="Acid_resist_chaperone_HdeD"/>
</dbReference>
<feature type="transmembrane region" description="Helical" evidence="1">
    <location>
        <begin position="257"/>
        <end position="281"/>
    </location>
</feature>
<feature type="transmembrane region" description="Helical" evidence="1">
    <location>
        <begin position="199"/>
        <end position="220"/>
    </location>
</feature>
<gene>
    <name evidence="2" type="ORF">FHP24_06030</name>
</gene>
<dbReference type="OrthoDB" id="9815400at2"/>
<dbReference type="AlphaFoldDB" id="A0A5C4XQM6"/>
<dbReference type="InterPro" id="IPR005325">
    <property type="entry name" value="DUF308_memb"/>
</dbReference>
<accession>A0A5C4XQM6</accession>
<dbReference type="Pfam" id="PF03729">
    <property type="entry name" value="DUF308"/>
    <property type="match status" value="1"/>
</dbReference>
<keyword evidence="1" id="KW-1133">Transmembrane helix</keyword>
<evidence type="ECO:0000313" key="2">
    <source>
        <dbReference type="EMBL" id="TNM65795.1"/>
    </source>
</evidence>
<dbReference type="GO" id="GO:0005886">
    <property type="term" value="C:plasma membrane"/>
    <property type="evidence" value="ECO:0007669"/>
    <property type="project" value="TreeGrafter"/>
</dbReference>
<dbReference type="PANTHER" id="PTHR34989">
    <property type="entry name" value="PROTEIN HDED"/>
    <property type="match status" value="1"/>
</dbReference>
<sequence>MQPVGRAVRKQRPIQLVDHDDENVRAGHDRGRPRGCRKGNIRSYFRSRLRSSVDCEPGYPKSAPLTPSVTAPNVIDRRKNIQAAGAFIAQGLASSEIKGVGHGLGLDTPSVSKLRERWGWFFALGILLIVFGFIAFANLFAATIASVFYIGMLMLIGGIGYLIHAFQVKGWEHGLFWGLSGALYTIAGLLAFWNPALTAVVLTLLMAVALMVAGIFRIWVGFKLRPVRGAGWIIAAGVITALAGLVIALGWPVNSLLVLGIFLSLDLMIQGWAIVALALAARSV</sequence>
<reference evidence="2 3" key="1">
    <citation type="submission" date="2019-06" db="EMBL/GenBank/DDBJ databases">
        <title>The draft genome of Rhizobium smilacinae PTYR-5.</title>
        <authorList>
            <person name="Liu L."/>
            <person name="Li L."/>
            <person name="Zhang X."/>
        </authorList>
    </citation>
    <scope>NUCLEOTIDE SEQUENCE [LARGE SCALE GENOMIC DNA]</scope>
    <source>
        <strain evidence="2 3">PTYR-5</strain>
    </source>
</reference>
<feature type="transmembrane region" description="Helical" evidence="1">
    <location>
        <begin position="175"/>
        <end position="193"/>
    </location>
</feature>
<feature type="transmembrane region" description="Helical" evidence="1">
    <location>
        <begin position="143"/>
        <end position="163"/>
    </location>
</feature>
<keyword evidence="3" id="KW-1185">Reference proteome</keyword>
<feature type="transmembrane region" description="Helical" evidence="1">
    <location>
        <begin position="232"/>
        <end position="251"/>
    </location>
</feature>
<organism evidence="2 3">
    <name type="scientific">Aliirhizobium smilacinae</name>
    <dbReference type="NCBI Taxonomy" id="1395944"/>
    <lineage>
        <taxon>Bacteria</taxon>
        <taxon>Pseudomonadati</taxon>
        <taxon>Pseudomonadota</taxon>
        <taxon>Alphaproteobacteria</taxon>
        <taxon>Hyphomicrobiales</taxon>
        <taxon>Rhizobiaceae</taxon>
        <taxon>Aliirhizobium</taxon>
    </lineage>
</organism>
<evidence type="ECO:0000256" key="1">
    <source>
        <dbReference type="SAM" id="Phobius"/>
    </source>
</evidence>
<comment type="caution">
    <text evidence="2">The sequence shown here is derived from an EMBL/GenBank/DDBJ whole genome shotgun (WGS) entry which is preliminary data.</text>
</comment>
<proteinExistence type="predicted"/>
<keyword evidence="1" id="KW-0812">Transmembrane</keyword>
<dbReference type="Proteomes" id="UP000311605">
    <property type="component" value="Unassembled WGS sequence"/>
</dbReference>
<feature type="transmembrane region" description="Helical" evidence="1">
    <location>
        <begin position="118"/>
        <end position="137"/>
    </location>
</feature>
<evidence type="ECO:0000313" key="3">
    <source>
        <dbReference type="Proteomes" id="UP000311605"/>
    </source>
</evidence>
<dbReference type="EMBL" id="VDMN01000001">
    <property type="protein sequence ID" value="TNM65795.1"/>
    <property type="molecule type" value="Genomic_DNA"/>
</dbReference>
<keyword evidence="1" id="KW-0472">Membrane</keyword>